<dbReference type="EMBL" id="JASNWA010000003">
    <property type="protein sequence ID" value="KAK3178991.1"/>
    <property type="molecule type" value="Genomic_DNA"/>
</dbReference>
<organism evidence="6 7">
    <name type="scientific">Lepraria neglecta</name>
    <dbReference type="NCBI Taxonomy" id="209136"/>
    <lineage>
        <taxon>Eukaryota</taxon>
        <taxon>Fungi</taxon>
        <taxon>Dikarya</taxon>
        <taxon>Ascomycota</taxon>
        <taxon>Pezizomycotina</taxon>
        <taxon>Lecanoromycetes</taxon>
        <taxon>OSLEUM clade</taxon>
        <taxon>Lecanoromycetidae</taxon>
        <taxon>Lecanorales</taxon>
        <taxon>Lecanorineae</taxon>
        <taxon>Stereocaulaceae</taxon>
        <taxon>Lepraria</taxon>
    </lineage>
</organism>
<feature type="compositionally biased region" description="Polar residues" evidence="3">
    <location>
        <begin position="453"/>
        <end position="474"/>
    </location>
</feature>
<evidence type="ECO:0000256" key="3">
    <source>
        <dbReference type="SAM" id="MobiDB-lite"/>
    </source>
</evidence>
<keyword evidence="1" id="KW-0880">Kelch repeat</keyword>
<feature type="region of interest" description="Disordered" evidence="3">
    <location>
        <begin position="139"/>
        <end position="160"/>
    </location>
</feature>
<evidence type="ECO:0000313" key="7">
    <source>
        <dbReference type="Proteomes" id="UP001276659"/>
    </source>
</evidence>
<feature type="signal peptide" evidence="5">
    <location>
        <begin position="1"/>
        <end position="21"/>
    </location>
</feature>
<accession>A0AAE0DQ47</accession>
<dbReference type="AlphaFoldDB" id="A0AAE0DQ47"/>
<dbReference type="PANTHER" id="PTHR46093:SF18">
    <property type="entry name" value="FIBRONECTIN TYPE-III DOMAIN-CONTAINING PROTEIN"/>
    <property type="match status" value="1"/>
</dbReference>
<feature type="compositionally biased region" description="Polar residues" evidence="3">
    <location>
        <begin position="661"/>
        <end position="674"/>
    </location>
</feature>
<evidence type="ECO:0000256" key="2">
    <source>
        <dbReference type="ARBA" id="ARBA00022737"/>
    </source>
</evidence>
<gene>
    <name evidence="6" type="ORF">OEA41_001130</name>
</gene>
<reference evidence="6" key="1">
    <citation type="submission" date="2022-11" db="EMBL/GenBank/DDBJ databases">
        <title>Chromosomal genome sequence assembly and mating type (MAT) locus characterization of the leprose asexual lichenized fungus Lepraria neglecta (Nyl.) Erichsen.</title>
        <authorList>
            <person name="Allen J.L."/>
            <person name="Pfeffer B."/>
        </authorList>
    </citation>
    <scope>NUCLEOTIDE SEQUENCE</scope>
    <source>
        <strain evidence="6">Allen 5258</strain>
    </source>
</reference>
<keyword evidence="5" id="KW-0732">Signal</keyword>
<dbReference type="SUPFAM" id="SSF50965">
    <property type="entry name" value="Galactose oxidase, central domain"/>
    <property type="match status" value="1"/>
</dbReference>
<keyword evidence="4" id="KW-0472">Membrane</keyword>
<dbReference type="InterPro" id="IPR011043">
    <property type="entry name" value="Gal_Oxase/kelch_b-propeller"/>
</dbReference>
<feature type="chain" id="PRO_5042157059" description="Cell wall anchored protein" evidence="5">
    <location>
        <begin position="22"/>
        <end position="695"/>
    </location>
</feature>
<evidence type="ECO:0000256" key="1">
    <source>
        <dbReference type="ARBA" id="ARBA00022441"/>
    </source>
</evidence>
<dbReference type="Proteomes" id="UP001276659">
    <property type="component" value="Unassembled WGS sequence"/>
</dbReference>
<dbReference type="PANTHER" id="PTHR46093">
    <property type="entry name" value="ACYL-COA-BINDING DOMAIN-CONTAINING PROTEIN 5"/>
    <property type="match status" value="1"/>
</dbReference>
<dbReference type="CDD" id="cd12087">
    <property type="entry name" value="TM_EGFR-like"/>
    <property type="match status" value="1"/>
</dbReference>
<keyword evidence="4" id="KW-0812">Transmembrane</keyword>
<dbReference type="Pfam" id="PF24681">
    <property type="entry name" value="Kelch_KLHDC2_KLHL20_DRC7"/>
    <property type="match status" value="1"/>
</dbReference>
<dbReference type="Gene3D" id="2.120.10.80">
    <property type="entry name" value="Kelch-type beta propeller"/>
    <property type="match status" value="1"/>
</dbReference>
<keyword evidence="2" id="KW-0677">Repeat</keyword>
<comment type="caution">
    <text evidence="6">The sequence shown here is derived from an EMBL/GenBank/DDBJ whole genome shotgun (WGS) entry which is preliminary data.</text>
</comment>
<protein>
    <recommendedName>
        <fullName evidence="8">Cell wall anchored protein</fullName>
    </recommendedName>
</protein>
<sequence length="695" mass="75877">MRVPVAAVACYLLDLIASISAQELDPIKNMCIRFDHQSVLKNGTLYIDGGRETFINVNATGDQVGNVTEGYNDHLIAIDMNKSWDWKTNISETALNKTANPQTGTRPPVLSRGALYHGANKDDNIYLWGGTTSYYNTSSPGFQSPTTKHPNRPSSGSYTDATDQGLSFFFNGMLDSGSEIQTQQFGNGMKQCLEGMIVIDTNYQTARNSSTKTVVGDMPRARGCMQSVSGIGDNGILVQIGGYQQSITNTTDTFNNGDPVPMNEIDVFDVSSYYNASTPDGTWYKQITSGATPDPRVDFCLILASATDGTSHNIYMYGGRGNEYVFYDDIWVLSLRSFTWTKIYQGTSPRYGHTCHRVGNRTMITVGGAANSNYDSTPCDWETKGVGVLNMSDLTWGSVFSATDGDYGVPFHVAAVIGGGPSGGATMNQPAGGFNQSGLSALFQVPYDSGPVNSTTPFPKSSNTATPPSDSRPNPRTVPIITGLVGGIAFIALIASLGFLYRKRIRHFITGSEWPFQEMDGDQNVQHEIMTRDICWELPVEEKPVELWSPDERDIKPPIFSPGDQGPAQRTLSPAFFRDVKPPILSPIVRDTKPLSLSPIELDARPPSFKSTITINVTKPLSFKSSERDTKTRFPSPAKPDTKAPFLIPTSKYIKPPPSLSPSKGDTKTLQRSLTIRRPKPLELNSTDKPLPKLP</sequence>
<evidence type="ECO:0000256" key="4">
    <source>
        <dbReference type="SAM" id="Phobius"/>
    </source>
</evidence>
<evidence type="ECO:0000313" key="6">
    <source>
        <dbReference type="EMBL" id="KAK3178991.1"/>
    </source>
</evidence>
<feature type="transmembrane region" description="Helical" evidence="4">
    <location>
        <begin position="478"/>
        <end position="501"/>
    </location>
</feature>
<dbReference type="InterPro" id="IPR015915">
    <property type="entry name" value="Kelch-typ_b-propeller"/>
</dbReference>
<keyword evidence="4" id="KW-1133">Transmembrane helix</keyword>
<keyword evidence="7" id="KW-1185">Reference proteome</keyword>
<evidence type="ECO:0008006" key="8">
    <source>
        <dbReference type="Google" id="ProtNLM"/>
    </source>
</evidence>
<feature type="region of interest" description="Disordered" evidence="3">
    <location>
        <begin position="624"/>
        <end position="695"/>
    </location>
</feature>
<evidence type="ECO:0000256" key="5">
    <source>
        <dbReference type="SAM" id="SignalP"/>
    </source>
</evidence>
<proteinExistence type="predicted"/>
<name>A0AAE0DQ47_9LECA</name>
<feature type="region of interest" description="Disordered" evidence="3">
    <location>
        <begin position="453"/>
        <end position="475"/>
    </location>
</feature>